<dbReference type="Proteomes" id="UP000037923">
    <property type="component" value="Unassembled WGS sequence"/>
</dbReference>
<reference evidence="3 4" key="1">
    <citation type="submission" date="2015-07" db="EMBL/GenBank/DDBJ databases">
        <title>High-quality genome of monoxenous trypanosomatid Leptomonas pyrrhocoris.</title>
        <authorList>
            <person name="Flegontov P."/>
            <person name="Butenko A."/>
            <person name="Firsov S."/>
            <person name="Vlcek C."/>
            <person name="Logacheva M.D."/>
            <person name="Field M."/>
            <person name="Filatov D."/>
            <person name="Flegontova O."/>
            <person name="Gerasimov E."/>
            <person name="Jackson A.P."/>
            <person name="Kelly S."/>
            <person name="Opperdoes F."/>
            <person name="O'Reilly A."/>
            <person name="Votypka J."/>
            <person name="Yurchenko V."/>
            <person name="Lukes J."/>
        </authorList>
    </citation>
    <scope>NUCLEOTIDE SEQUENCE [LARGE SCALE GENOMIC DNA]</scope>
    <source>
        <strain evidence="3">H10</strain>
    </source>
</reference>
<evidence type="ECO:0000313" key="4">
    <source>
        <dbReference type="Proteomes" id="UP000037923"/>
    </source>
</evidence>
<dbReference type="RefSeq" id="XP_015664993.1">
    <property type="nucleotide sequence ID" value="XM_015796985.1"/>
</dbReference>
<organism evidence="3 4">
    <name type="scientific">Leptomonas pyrrhocoris</name>
    <name type="common">Firebug parasite</name>
    <dbReference type="NCBI Taxonomy" id="157538"/>
    <lineage>
        <taxon>Eukaryota</taxon>
        <taxon>Discoba</taxon>
        <taxon>Euglenozoa</taxon>
        <taxon>Kinetoplastea</taxon>
        <taxon>Metakinetoplastina</taxon>
        <taxon>Trypanosomatida</taxon>
        <taxon>Trypanosomatidae</taxon>
        <taxon>Leishmaniinae</taxon>
        <taxon>Leptomonas</taxon>
    </lineage>
</organism>
<feature type="chain" id="PRO_5007418826" description="Transmembrane protein" evidence="2">
    <location>
        <begin position="20"/>
        <end position="240"/>
    </location>
</feature>
<evidence type="ECO:0008006" key="5">
    <source>
        <dbReference type="Google" id="ProtNLM"/>
    </source>
</evidence>
<keyword evidence="2" id="KW-0732">Signal</keyword>
<dbReference type="AlphaFoldDB" id="A0A0N0VHT2"/>
<dbReference type="VEuPathDB" id="TriTrypDB:LpyrH10_01_6920"/>
<protein>
    <recommendedName>
        <fullName evidence="5">Transmembrane protein</fullName>
    </recommendedName>
</protein>
<dbReference type="OMA" id="DQITERR"/>
<dbReference type="OrthoDB" id="271767at2759"/>
<dbReference type="GeneID" id="26900989"/>
<comment type="caution">
    <text evidence="3">The sequence shown here is derived from an EMBL/GenBank/DDBJ whole genome shotgun (WGS) entry which is preliminary data.</text>
</comment>
<proteinExistence type="predicted"/>
<dbReference type="EMBL" id="LGTL01000001">
    <property type="protein sequence ID" value="KPA86554.1"/>
    <property type="molecule type" value="Genomic_DNA"/>
</dbReference>
<feature type="transmembrane region" description="Helical" evidence="1">
    <location>
        <begin position="90"/>
        <end position="111"/>
    </location>
</feature>
<dbReference type="EMBL" id="LGTL01000001">
    <property type="protein sequence ID" value="KPA86555.1"/>
    <property type="molecule type" value="Genomic_DNA"/>
</dbReference>
<name>A0A0N0VHT2_LEPPY</name>
<keyword evidence="4" id="KW-1185">Reference proteome</keyword>
<sequence length="240" mass="26996">MMMRRGAVRLAVAAASAAAGTHDIQPVEKDVEAVPTADPTTATPATQQPTYKHVHTVNPPASTFIPSASEAPELLQSYVEPKPFISARRLQVFTVSMGVGAFSVSLVYFFLSKSISTRVEEEQTQLDRITERNRLAMQDRMSVVPNFTAPNSYDELYAKMIERDKEVESQLAQSRSTLHTETMFHLRMWWNRCLRNIQAATDAFANAQLRRKEAQAEANIKTTLRCSGYKLMDLKKVERV</sequence>
<evidence type="ECO:0000313" key="3">
    <source>
        <dbReference type="EMBL" id="KPA86554.1"/>
    </source>
</evidence>
<keyword evidence="1" id="KW-0812">Transmembrane</keyword>
<keyword evidence="1" id="KW-0472">Membrane</keyword>
<evidence type="ECO:0000256" key="1">
    <source>
        <dbReference type="SAM" id="Phobius"/>
    </source>
</evidence>
<gene>
    <name evidence="3" type="ORF">ABB37_00692</name>
</gene>
<dbReference type="RefSeq" id="XP_015664994.1">
    <property type="nucleotide sequence ID" value="XM_015796986.1"/>
</dbReference>
<keyword evidence="1" id="KW-1133">Transmembrane helix</keyword>
<feature type="signal peptide" evidence="2">
    <location>
        <begin position="1"/>
        <end position="19"/>
    </location>
</feature>
<evidence type="ECO:0000256" key="2">
    <source>
        <dbReference type="SAM" id="SignalP"/>
    </source>
</evidence>
<accession>A0A0N0VHT2</accession>